<dbReference type="CDD" id="cd04301">
    <property type="entry name" value="NAT_SF"/>
    <property type="match status" value="1"/>
</dbReference>
<dbReference type="PROSITE" id="PS51186">
    <property type="entry name" value="GNAT"/>
    <property type="match status" value="1"/>
</dbReference>
<feature type="domain" description="N-acetyltransferase" evidence="3">
    <location>
        <begin position="69"/>
        <end position="260"/>
    </location>
</feature>
<keyword evidence="1 4" id="KW-0808">Transferase</keyword>
<evidence type="ECO:0000256" key="1">
    <source>
        <dbReference type="ARBA" id="ARBA00022679"/>
    </source>
</evidence>
<dbReference type="Gene3D" id="3.40.630.30">
    <property type="match status" value="1"/>
</dbReference>
<evidence type="ECO:0000259" key="3">
    <source>
        <dbReference type="PROSITE" id="PS51186"/>
    </source>
</evidence>
<reference evidence="4 5" key="1">
    <citation type="submission" date="2019-01" db="EMBL/GenBank/DDBJ databases">
        <title>Sinorhodobacter populi sp. nov. isolated from the symptomatic bark tissue of Populus euramericana canker.</title>
        <authorList>
            <person name="Xu G."/>
        </authorList>
    </citation>
    <scope>NUCLEOTIDE SEQUENCE [LARGE SCALE GENOMIC DNA]</scope>
    <source>
        <strain evidence="4 5">SK2B-1</strain>
    </source>
</reference>
<sequence length="260" mass="28255">MTSRNGRALRAPRQKQCEIGVIDAMLCFPDEGCCASSRRRIGEHQARDCKGSNWSMLAQTRPDMPVPLARIRRGVPEADRRAAAELYWQAFGAKLGPVMGPRDRALAFIERVMDSDHVLSAWDGSGRLLGVIGFRNSHGAFVGGTTEDLDAVYGPFGGLWRKLALSVLGTDLPGGVLAVDGLVVVDDARGTGIGAALIEALSREARDRGYRSLQLEVVDGNDRARALYERLGFLHAGWSRSFLAALFFGIRGSTSMQRPL</sequence>
<proteinExistence type="predicted"/>
<evidence type="ECO:0000313" key="4">
    <source>
        <dbReference type="EMBL" id="RWR20238.1"/>
    </source>
</evidence>
<dbReference type="InterPro" id="IPR050680">
    <property type="entry name" value="YpeA/RimI_acetyltransf"/>
</dbReference>
<dbReference type="SUPFAM" id="SSF55729">
    <property type="entry name" value="Acyl-CoA N-acyltransferases (Nat)"/>
    <property type="match status" value="1"/>
</dbReference>
<dbReference type="InterPro" id="IPR000182">
    <property type="entry name" value="GNAT_dom"/>
</dbReference>
<name>A0A443JI74_9RHOB</name>
<evidence type="ECO:0000256" key="2">
    <source>
        <dbReference type="ARBA" id="ARBA00023315"/>
    </source>
</evidence>
<organism evidence="4 5">
    <name type="scientific">Paenirhodobacter populi</name>
    <dbReference type="NCBI Taxonomy" id="2306993"/>
    <lineage>
        <taxon>Bacteria</taxon>
        <taxon>Pseudomonadati</taxon>
        <taxon>Pseudomonadota</taxon>
        <taxon>Alphaproteobacteria</taxon>
        <taxon>Rhodobacterales</taxon>
        <taxon>Rhodobacter group</taxon>
        <taxon>Paenirhodobacter</taxon>
    </lineage>
</organism>
<comment type="caution">
    <text evidence="4">The sequence shown here is derived from an EMBL/GenBank/DDBJ whole genome shotgun (WGS) entry which is preliminary data.</text>
</comment>
<dbReference type="AlphaFoldDB" id="A0A443JI74"/>
<dbReference type="GO" id="GO:0016747">
    <property type="term" value="F:acyltransferase activity, transferring groups other than amino-acyl groups"/>
    <property type="evidence" value="ECO:0007669"/>
    <property type="project" value="InterPro"/>
</dbReference>
<dbReference type="Pfam" id="PF00583">
    <property type="entry name" value="Acetyltransf_1"/>
    <property type="match status" value="1"/>
</dbReference>
<reference evidence="4 5" key="2">
    <citation type="submission" date="2019-01" db="EMBL/GenBank/DDBJ databases">
        <authorList>
            <person name="Li Y."/>
        </authorList>
    </citation>
    <scope>NUCLEOTIDE SEQUENCE [LARGE SCALE GENOMIC DNA]</scope>
    <source>
        <strain evidence="4 5">SK2B-1</strain>
    </source>
</reference>
<keyword evidence="2" id="KW-0012">Acyltransferase</keyword>
<protein>
    <submittedName>
        <fullName evidence="4">GNAT family N-acetyltransferase</fullName>
    </submittedName>
</protein>
<evidence type="ECO:0000313" key="5">
    <source>
        <dbReference type="Proteomes" id="UP000284476"/>
    </source>
</evidence>
<dbReference type="EMBL" id="SAUZ01000013">
    <property type="protein sequence ID" value="RWR20238.1"/>
    <property type="molecule type" value="Genomic_DNA"/>
</dbReference>
<dbReference type="PANTHER" id="PTHR43420">
    <property type="entry name" value="ACETYLTRANSFERASE"/>
    <property type="match status" value="1"/>
</dbReference>
<dbReference type="Proteomes" id="UP000284476">
    <property type="component" value="Unassembled WGS sequence"/>
</dbReference>
<gene>
    <name evidence="4" type="ORF">D2T30_12445</name>
</gene>
<dbReference type="InterPro" id="IPR016181">
    <property type="entry name" value="Acyl_CoA_acyltransferase"/>
</dbReference>
<accession>A0A443JI74</accession>